<protein>
    <recommendedName>
        <fullName evidence="1">ATPase BadF/BadG/BcrA/BcrD type domain-containing protein</fullName>
    </recommendedName>
</protein>
<proteinExistence type="predicted"/>
<dbReference type="PANTHER" id="PTHR43190">
    <property type="entry name" value="N-ACETYL-D-GLUCOSAMINE KINASE"/>
    <property type="match status" value="1"/>
</dbReference>
<accession>A0A9X3S4E8</accession>
<dbReference type="Gene3D" id="3.30.420.40">
    <property type="match status" value="1"/>
</dbReference>
<dbReference type="PANTHER" id="PTHR43190:SF3">
    <property type="entry name" value="N-ACETYL-D-GLUCOSAMINE KINASE"/>
    <property type="match status" value="1"/>
</dbReference>
<dbReference type="SUPFAM" id="SSF53067">
    <property type="entry name" value="Actin-like ATPase domain"/>
    <property type="match status" value="1"/>
</dbReference>
<dbReference type="InterPro" id="IPR002731">
    <property type="entry name" value="ATPase_BadF"/>
</dbReference>
<evidence type="ECO:0000313" key="2">
    <source>
        <dbReference type="EMBL" id="MDA0163006.1"/>
    </source>
</evidence>
<dbReference type="Proteomes" id="UP001149140">
    <property type="component" value="Unassembled WGS sequence"/>
</dbReference>
<name>A0A9X3S4E8_9ACTN</name>
<evidence type="ECO:0000259" key="1">
    <source>
        <dbReference type="Pfam" id="PF01869"/>
    </source>
</evidence>
<feature type="domain" description="ATPase BadF/BadG/BcrA/BcrD type" evidence="1">
    <location>
        <begin position="43"/>
        <end position="234"/>
    </location>
</feature>
<evidence type="ECO:0000313" key="3">
    <source>
        <dbReference type="Proteomes" id="UP001149140"/>
    </source>
</evidence>
<reference evidence="2" key="1">
    <citation type="submission" date="2022-10" db="EMBL/GenBank/DDBJ databases">
        <title>The WGS of Solirubrobacter ginsenosidimutans DSM 21036.</title>
        <authorList>
            <person name="Jiang Z."/>
        </authorList>
    </citation>
    <scope>NUCLEOTIDE SEQUENCE</scope>
    <source>
        <strain evidence="2">DSM 21036</strain>
    </source>
</reference>
<gene>
    <name evidence="2" type="ORF">OM076_22225</name>
</gene>
<dbReference type="RefSeq" id="WP_270042247.1">
    <property type="nucleotide sequence ID" value="NZ_JAPDOD010000022.1"/>
</dbReference>
<keyword evidence="3" id="KW-1185">Reference proteome</keyword>
<comment type="caution">
    <text evidence="2">The sequence shown here is derived from an EMBL/GenBank/DDBJ whole genome shotgun (WGS) entry which is preliminary data.</text>
</comment>
<sequence>METRLLIDGGQSGCRARYDPGGETVRVRGLPRRGRSYAALRSLSRADLGVVAAGLTGFAGEIGAVAAAVPAPRVIATNDAVTAHLGALGGEVGVVIVAGTGVIALATGEDGAWARSDGHGTLLGDDGGGYWIGRAGLAAALRAADGRGGSSDLLRRAEARFGGIVAHVYDSADPVATIASFARDVTDAARDGDVVAHRIIEEAVQELAATALAAARNAGVGGGPFSYAGGLFAAGDLLLDPLRDALPDLRPPRGDALDGAARLLDRPTLFSDLIHETGDP</sequence>
<dbReference type="EMBL" id="JAPDOD010000022">
    <property type="protein sequence ID" value="MDA0163006.1"/>
    <property type="molecule type" value="Genomic_DNA"/>
</dbReference>
<organism evidence="2 3">
    <name type="scientific">Solirubrobacter ginsenosidimutans</name>
    <dbReference type="NCBI Taxonomy" id="490573"/>
    <lineage>
        <taxon>Bacteria</taxon>
        <taxon>Bacillati</taxon>
        <taxon>Actinomycetota</taxon>
        <taxon>Thermoleophilia</taxon>
        <taxon>Solirubrobacterales</taxon>
        <taxon>Solirubrobacteraceae</taxon>
        <taxon>Solirubrobacter</taxon>
    </lineage>
</organism>
<dbReference type="AlphaFoldDB" id="A0A9X3S4E8"/>
<dbReference type="InterPro" id="IPR052519">
    <property type="entry name" value="Euk-type_GlcNAc_Kinase"/>
</dbReference>
<dbReference type="InterPro" id="IPR043129">
    <property type="entry name" value="ATPase_NBD"/>
</dbReference>
<dbReference type="Pfam" id="PF01869">
    <property type="entry name" value="BcrAD_BadFG"/>
    <property type="match status" value="1"/>
</dbReference>